<dbReference type="RefSeq" id="WP_036345086.1">
    <property type="nucleotide sequence ID" value="NZ_JALN02000001.1"/>
</dbReference>
<reference evidence="2" key="1">
    <citation type="submission" date="2014-05" db="EMBL/GenBank/DDBJ databases">
        <title>Genome sequence of Mycobacterium aromaticivorans strain JS19b1T (= DSM 45407T).</title>
        <authorList>
            <person name="Kwak Y."/>
            <person name="Park G.-S."/>
            <person name="Li Q.X."/>
            <person name="Lee S.-E."/>
            <person name="Shin J.-H."/>
        </authorList>
    </citation>
    <scope>NUCLEOTIDE SEQUENCE [LARGE SCALE GENOMIC DNA]</scope>
    <source>
        <strain evidence="2">JS19b1</strain>
    </source>
</reference>
<keyword evidence="1" id="KW-1133">Transmembrane helix</keyword>
<evidence type="ECO:0000313" key="3">
    <source>
        <dbReference type="Proteomes" id="UP000022835"/>
    </source>
</evidence>
<feature type="transmembrane region" description="Helical" evidence="1">
    <location>
        <begin position="40"/>
        <end position="62"/>
    </location>
</feature>
<protein>
    <submittedName>
        <fullName evidence="2">Uncharacterized protein</fullName>
    </submittedName>
</protein>
<dbReference type="AlphaFoldDB" id="A0A064CNN9"/>
<keyword evidence="3" id="KW-1185">Reference proteome</keyword>
<gene>
    <name evidence="2" type="ORF">Y900_025470</name>
</gene>
<sequence>MADGEHNTTVWGVVVGVTAALAIGLSAIEAATHPSDFDWTAGIMIAAYGIFFVDVVLVIGLLRRWEWLVGRPPPPPPPPPPKAANNSHVIRLKNSAKAWSERLNKTMDPDWALPSTGFEILDYSGLAALRAHFPDLDTVYEQYQLLNNELSGIPATNVTVDGKQGRKPITDDGVVALKKRNDAARLVVEELGKIQRVQSIAVGCVECEGDGRVQPAIIGTEI</sequence>
<comment type="caution">
    <text evidence="2">The sequence shown here is derived from an EMBL/GenBank/DDBJ whole genome shotgun (WGS) entry which is preliminary data.</text>
</comment>
<organism evidence="2 3">
    <name type="scientific">Mycolicibacterium aromaticivorans JS19b1 = JCM 16368</name>
    <dbReference type="NCBI Taxonomy" id="1440774"/>
    <lineage>
        <taxon>Bacteria</taxon>
        <taxon>Bacillati</taxon>
        <taxon>Actinomycetota</taxon>
        <taxon>Actinomycetes</taxon>
        <taxon>Mycobacteriales</taxon>
        <taxon>Mycobacteriaceae</taxon>
        <taxon>Mycolicibacterium</taxon>
    </lineage>
</organism>
<dbReference type="EMBL" id="JALN02000001">
    <property type="protein sequence ID" value="KDF02190.1"/>
    <property type="molecule type" value="Genomic_DNA"/>
</dbReference>
<proteinExistence type="predicted"/>
<evidence type="ECO:0000256" key="1">
    <source>
        <dbReference type="SAM" id="Phobius"/>
    </source>
</evidence>
<feature type="transmembrane region" description="Helical" evidence="1">
    <location>
        <begin position="9"/>
        <end position="28"/>
    </location>
</feature>
<keyword evidence="1" id="KW-0472">Membrane</keyword>
<dbReference type="Proteomes" id="UP000022835">
    <property type="component" value="Unassembled WGS sequence"/>
</dbReference>
<accession>A0A064CNN9</accession>
<keyword evidence="1" id="KW-0812">Transmembrane</keyword>
<evidence type="ECO:0000313" key="2">
    <source>
        <dbReference type="EMBL" id="KDF02190.1"/>
    </source>
</evidence>
<name>A0A064CNN9_9MYCO</name>